<feature type="compositionally biased region" description="Basic and acidic residues" evidence="1">
    <location>
        <begin position="111"/>
        <end position="146"/>
    </location>
</feature>
<dbReference type="Pfam" id="PF07727">
    <property type="entry name" value="RVT_2"/>
    <property type="match status" value="2"/>
</dbReference>
<feature type="domain" description="Reverse transcriptase Ty1/copia-type" evidence="2">
    <location>
        <begin position="304"/>
        <end position="418"/>
    </location>
</feature>
<dbReference type="EMBL" id="BQNB010013866">
    <property type="protein sequence ID" value="GJT21162.1"/>
    <property type="molecule type" value="Genomic_DNA"/>
</dbReference>
<feature type="region of interest" description="Disordered" evidence="1">
    <location>
        <begin position="105"/>
        <end position="160"/>
    </location>
</feature>
<protein>
    <submittedName>
        <fullName evidence="4">Ribonuclease H-like domain-containing protein</fullName>
    </submittedName>
</protein>
<evidence type="ECO:0000256" key="1">
    <source>
        <dbReference type="SAM" id="MobiDB-lite"/>
    </source>
</evidence>
<feature type="domain" description="Reverse transcriptase Ty1/copia-type" evidence="2">
    <location>
        <begin position="425"/>
        <end position="484"/>
    </location>
</feature>
<dbReference type="InterPro" id="IPR013103">
    <property type="entry name" value="RVT_2"/>
</dbReference>
<evidence type="ECO:0000259" key="3">
    <source>
        <dbReference type="Pfam" id="PF25597"/>
    </source>
</evidence>
<gene>
    <name evidence="4" type="ORF">Tco_0891099</name>
</gene>
<evidence type="ECO:0000259" key="2">
    <source>
        <dbReference type="Pfam" id="PF07727"/>
    </source>
</evidence>
<organism evidence="4 5">
    <name type="scientific">Tanacetum coccineum</name>
    <dbReference type="NCBI Taxonomy" id="301880"/>
    <lineage>
        <taxon>Eukaryota</taxon>
        <taxon>Viridiplantae</taxon>
        <taxon>Streptophyta</taxon>
        <taxon>Embryophyta</taxon>
        <taxon>Tracheophyta</taxon>
        <taxon>Spermatophyta</taxon>
        <taxon>Magnoliopsida</taxon>
        <taxon>eudicotyledons</taxon>
        <taxon>Gunneridae</taxon>
        <taxon>Pentapetalae</taxon>
        <taxon>asterids</taxon>
        <taxon>campanulids</taxon>
        <taxon>Asterales</taxon>
        <taxon>Asteraceae</taxon>
        <taxon>Asteroideae</taxon>
        <taxon>Anthemideae</taxon>
        <taxon>Anthemidinae</taxon>
        <taxon>Tanacetum</taxon>
    </lineage>
</organism>
<accession>A0ABQ5C576</accession>
<sequence>MRLFGCPVTILNTIDHLGKFDGNADEGFFVGYSLNSKAFRVFNSRTRIVEENLHIRTMNYEPIVAGTQSNGFASTKASDNVGQARKKTEPVKDYILLPLWTADPPYSQDPKSSHDDGSKPSSDDEKKVDEDPRKESECNDQEKEDNVNNTNNVNAAGTNKVNAVGGKTSIKLPFDLNMHALEDYSIFDFSRDDEDDGSVADMNNLDTTIQVSPIPTTRIHKDHPLDQVIRDLQSATQTRKMSKNLEEHGFVSTIQQRTNHKDLQNCLFACFLSHEEPKKVIHALKDPSWIEAMQEELLQFKLQEVWTLVDLPNRKRAIGSKWVFRNKKDERGIVIRNKARLVAQGYTQEEGIDYDEVFALVSRIEAIRLFLAYASFKDFVVYQMDVNSAFLYGKIEKEEYVCQPPGFEDLDFLDRVYKKELCIAFEKLMHEKFQMSSIGELTFFLGLEVKQKKDGIFISQDKYVKEILKKFRFTEVKTTSTPMETQKPLLKDEDGKEVDIHMYRSMIGSLMYLTSSRPDIMFAVCTCARYQVNPKVLHRHAMKRIFRYSKGQPKLGLWYPKDSPFDLVAYTDSDYAGASLDRKSTIRDLRTKAFNEKAKKSVTLMMEKLLRMELELMLFWFTVKAKTINGEEQLHPLVDGKKIIITESSVRRDLQLADEEDDAVHKELGDCLVRTATTASSLEAE</sequence>
<comment type="caution">
    <text evidence="4">The sequence shown here is derived from an EMBL/GenBank/DDBJ whole genome shotgun (WGS) entry which is preliminary data.</text>
</comment>
<feature type="compositionally biased region" description="Low complexity" evidence="1">
    <location>
        <begin position="147"/>
        <end position="160"/>
    </location>
</feature>
<keyword evidence="5" id="KW-1185">Reference proteome</keyword>
<proteinExistence type="predicted"/>
<dbReference type="Proteomes" id="UP001151760">
    <property type="component" value="Unassembled WGS sequence"/>
</dbReference>
<reference evidence="4" key="1">
    <citation type="journal article" date="2022" name="Int. J. Mol. Sci.">
        <title>Draft Genome of Tanacetum Coccineum: Genomic Comparison of Closely Related Tanacetum-Family Plants.</title>
        <authorList>
            <person name="Yamashiro T."/>
            <person name="Shiraishi A."/>
            <person name="Nakayama K."/>
            <person name="Satake H."/>
        </authorList>
    </citation>
    <scope>NUCLEOTIDE SEQUENCE</scope>
</reference>
<dbReference type="PANTHER" id="PTHR11439:SF495">
    <property type="entry name" value="REVERSE TRANSCRIPTASE, RNA-DEPENDENT DNA POLYMERASE-RELATED"/>
    <property type="match status" value="1"/>
</dbReference>
<name>A0ABQ5C576_9ASTR</name>
<reference evidence="4" key="2">
    <citation type="submission" date="2022-01" db="EMBL/GenBank/DDBJ databases">
        <authorList>
            <person name="Yamashiro T."/>
            <person name="Shiraishi A."/>
            <person name="Satake H."/>
            <person name="Nakayama K."/>
        </authorList>
    </citation>
    <scope>NUCLEOTIDE SEQUENCE</scope>
</reference>
<dbReference type="PANTHER" id="PTHR11439">
    <property type="entry name" value="GAG-POL-RELATED RETROTRANSPOSON"/>
    <property type="match status" value="1"/>
</dbReference>
<evidence type="ECO:0000313" key="4">
    <source>
        <dbReference type="EMBL" id="GJT21162.1"/>
    </source>
</evidence>
<evidence type="ECO:0000313" key="5">
    <source>
        <dbReference type="Proteomes" id="UP001151760"/>
    </source>
</evidence>
<dbReference type="Pfam" id="PF25597">
    <property type="entry name" value="SH3_retrovirus"/>
    <property type="match status" value="1"/>
</dbReference>
<feature type="domain" description="Retroviral polymerase SH3-like" evidence="3">
    <location>
        <begin position="6"/>
        <end position="52"/>
    </location>
</feature>
<dbReference type="InterPro" id="IPR057670">
    <property type="entry name" value="SH3_retrovirus"/>
</dbReference>